<dbReference type="InterPro" id="IPR011989">
    <property type="entry name" value="ARM-like"/>
</dbReference>
<dbReference type="NCBIfam" id="TIGR02604">
    <property type="entry name" value="Piru_Ver_Nterm"/>
    <property type="match status" value="1"/>
</dbReference>
<feature type="signal peptide" evidence="5">
    <location>
        <begin position="1"/>
        <end position="19"/>
    </location>
</feature>
<dbReference type="PANTHER" id="PTHR33546">
    <property type="entry name" value="LARGE, MULTIFUNCTIONAL SECRETED PROTEIN-RELATED"/>
    <property type="match status" value="1"/>
</dbReference>
<dbReference type="RefSeq" id="WP_202920438.1">
    <property type="nucleotide sequence ID" value="NZ_CP036273.1"/>
</dbReference>
<sequence precursor="true">MYRLLLVPAALLLAFAVAADGQPFPVAGLPKLKPLEPAEAAKAFEARPGFRVDLAAAEPLVRSPVAMDFDENGRLYVAEFPEYNQYASPTPSKARGCVKLLEDTDGDGRFDRATVFAELDSPVAVACWAGGVFVGVVPDLWYLKDTDGDGKADVRRKVLTGFDRDKAGEAMLNSFRWGPDNRFHIATGLAGGNLKPADAPDAKAVLVRRQNIRFDPRTGGFEPTSGGGQHGLTLDDWGDTFVCDNSNPIEFLAYDAKYAARNPYVVAPSPVVDVNAAGRYPQLRRISPPEPWREARTRLRKDKLVPGSDEGGQPFGFFTGATGVTVYRGDAFPPEFRSNIFVGEVANNLVYRARLEPKGLGWSAVRADKDREFLASKDVWFRPVQFANAPDGCLYVVDMYREIIEGAAFLPPQLLALVDVAGGIDRGRVWRVAPDGFARPKPPQLGRATTAELVGLLAHPNGWHRDTAARLLYERQDRTAAPALRAVAEGSAWPVARMHALHALAGLGVLTAGEVVPALGDPDPRVRVHALRLAEGFGLSAGLSNKLQALAADPDPRVRYQLAFTLGAFRGETAETLLTALARRDAADPWVRLAVLCSVGDRGGAVFSRLLRDAGGRGAGTTEVLLALAAQTAAANRPDEVAEVVKGIDALPDAERALARQLVQAFASKLPPAARPRFAGLAAGKTGAILTDLLADAAKTAADEAATPAARAAAIRTLGLGSFADAKALLTAALAVRQPPAVQLAALEVLGRFDSPEVSAVVLAAWPGMSPPTRASAAETLLARAAWVTALLDAVEKGTVRPTDLDPARVQLLQQSADGPTRARAAKLFAGVGLARRAEVVAKYQRALDLPGDAVKGKAVFRETCAACHKLEGVGEAVGPDLASVKNRGSDAVLTNILDPNREVLPQYYSYLLVTDADVTLTGMIAAETANTVTIRKADGTSETVQRVNIASLRSTGLSAMPEGLEDKLGLQTAADLLAYLRSIR</sequence>
<evidence type="ECO:0000313" key="8">
    <source>
        <dbReference type="Proteomes" id="UP000319576"/>
    </source>
</evidence>
<evidence type="ECO:0000256" key="5">
    <source>
        <dbReference type="SAM" id="SignalP"/>
    </source>
</evidence>
<dbReference type="Pfam" id="PF23500">
    <property type="entry name" value="DUF7133"/>
    <property type="match status" value="1"/>
</dbReference>
<dbReference type="EMBL" id="CP036273">
    <property type="protein sequence ID" value="QDU23509.1"/>
    <property type="molecule type" value="Genomic_DNA"/>
</dbReference>
<dbReference type="GO" id="GO:0020037">
    <property type="term" value="F:heme binding"/>
    <property type="evidence" value="ECO:0007669"/>
    <property type="project" value="InterPro"/>
</dbReference>
<dbReference type="InterPro" id="IPR036909">
    <property type="entry name" value="Cyt_c-like_dom_sf"/>
</dbReference>
<dbReference type="Proteomes" id="UP000319576">
    <property type="component" value="Chromosome"/>
</dbReference>
<dbReference type="PANTHER" id="PTHR33546:SF1">
    <property type="entry name" value="LARGE, MULTIFUNCTIONAL SECRETED PROTEIN"/>
    <property type="match status" value="1"/>
</dbReference>
<dbReference type="NCBIfam" id="TIGR02603">
    <property type="entry name" value="CxxCH_TIGR02603"/>
    <property type="match status" value="1"/>
</dbReference>
<dbReference type="Gene3D" id="1.25.10.10">
    <property type="entry name" value="Leucine-rich Repeat Variant"/>
    <property type="match status" value="1"/>
</dbReference>
<evidence type="ECO:0000256" key="4">
    <source>
        <dbReference type="PROSITE-ProRule" id="PRU00433"/>
    </source>
</evidence>
<dbReference type="Pfam" id="PF00034">
    <property type="entry name" value="Cytochrom_C"/>
    <property type="match status" value="1"/>
</dbReference>
<dbReference type="AlphaFoldDB" id="A0A517Y167"/>
<dbReference type="SMART" id="SM00567">
    <property type="entry name" value="EZ_HEAT"/>
    <property type="match status" value="3"/>
</dbReference>
<feature type="chain" id="PRO_5021748720" evidence="5">
    <location>
        <begin position="20"/>
        <end position="985"/>
    </location>
</feature>
<dbReference type="InterPro" id="IPR016024">
    <property type="entry name" value="ARM-type_fold"/>
</dbReference>
<dbReference type="GO" id="GO:0046872">
    <property type="term" value="F:metal ion binding"/>
    <property type="evidence" value="ECO:0007669"/>
    <property type="project" value="UniProtKB-KW"/>
</dbReference>
<feature type="domain" description="Cytochrome c" evidence="6">
    <location>
        <begin position="852"/>
        <end position="985"/>
    </location>
</feature>
<dbReference type="SUPFAM" id="SSF63829">
    <property type="entry name" value="Calcium-dependent phosphotriesterase"/>
    <property type="match status" value="1"/>
</dbReference>
<dbReference type="InterPro" id="IPR011042">
    <property type="entry name" value="6-blade_b-propeller_TolB-like"/>
</dbReference>
<evidence type="ECO:0000256" key="3">
    <source>
        <dbReference type="ARBA" id="ARBA00023004"/>
    </source>
</evidence>
<dbReference type="InterPro" id="IPR009056">
    <property type="entry name" value="Cyt_c-like_dom"/>
</dbReference>
<name>A0A517Y167_9BACT</name>
<organism evidence="7 8">
    <name type="scientific">Urbifossiella limnaea</name>
    <dbReference type="NCBI Taxonomy" id="2528023"/>
    <lineage>
        <taxon>Bacteria</taxon>
        <taxon>Pseudomonadati</taxon>
        <taxon>Planctomycetota</taxon>
        <taxon>Planctomycetia</taxon>
        <taxon>Gemmatales</taxon>
        <taxon>Gemmataceae</taxon>
        <taxon>Urbifossiella</taxon>
    </lineage>
</organism>
<keyword evidence="3 4" id="KW-0408">Iron</keyword>
<dbReference type="InterPro" id="IPR013427">
    <property type="entry name" value="Haem-bd_dom_put"/>
</dbReference>
<keyword evidence="2 4" id="KW-0479">Metal-binding</keyword>
<protein>
    <submittedName>
        <fullName evidence="7">Cytochrome c</fullName>
    </submittedName>
</protein>
<keyword evidence="8" id="KW-1185">Reference proteome</keyword>
<dbReference type="Pfam" id="PF13646">
    <property type="entry name" value="HEAT_2"/>
    <property type="match status" value="1"/>
</dbReference>
<dbReference type="InterPro" id="IPR004155">
    <property type="entry name" value="PBS_lyase_HEAT"/>
</dbReference>
<dbReference type="GO" id="GO:0009055">
    <property type="term" value="F:electron transfer activity"/>
    <property type="evidence" value="ECO:0007669"/>
    <property type="project" value="InterPro"/>
</dbReference>
<evidence type="ECO:0000259" key="6">
    <source>
        <dbReference type="PROSITE" id="PS51007"/>
    </source>
</evidence>
<evidence type="ECO:0000256" key="2">
    <source>
        <dbReference type="ARBA" id="ARBA00022723"/>
    </source>
</evidence>
<evidence type="ECO:0000313" key="7">
    <source>
        <dbReference type="EMBL" id="QDU23509.1"/>
    </source>
</evidence>
<dbReference type="Gene3D" id="2.120.10.30">
    <property type="entry name" value="TolB, C-terminal domain"/>
    <property type="match status" value="1"/>
</dbReference>
<dbReference type="SUPFAM" id="SSF46626">
    <property type="entry name" value="Cytochrome c"/>
    <property type="match status" value="1"/>
</dbReference>
<gene>
    <name evidence="7" type="ORF">ETAA1_55090</name>
</gene>
<dbReference type="Gene3D" id="1.10.760.10">
    <property type="entry name" value="Cytochrome c-like domain"/>
    <property type="match status" value="1"/>
</dbReference>
<dbReference type="PROSITE" id="PS51007">
    <property type="entry name" value="CYTC"/>
    <property type="match status" value="1"/>
</dbReference>
<keyword evidence="1 4" id="KW-0349">Heme</keyword>
<keyword evidence="5" id="KW-0732">Signal</keyword>
<dbReference type="InterPro" id="IPR013428">
    <property type="entry name" value="Membrane-bound_put_N"/>
</dbReference>
<reference evidence="7 8" key="1">
    <citation type="submission" date="2019-02" db="EMBL/GenBank/DDBJ databases">
        <title>Deep-cultivation of Planctomycetes and their phenomic and genomic characterization uncovers novel biology.</title>
        <authorList>
            <person name="Wiegand S."/>
            <person name="Jogler M."/>
            <person name="Boedeker C."/>
            <person name="Pinto D."/>
            <person name="Vollmers J."/>
            <person name="Rivas-Marin E."/>
            <person name="Kohn T."/>
            <person name="Peeters S.H."/>
            <person name="Heuer A."/>
            <person name="Rast P."/>
            <person name="Oberbeckmann S."/>
            <person name="Bunk B."/>
            <person name="Jeske O."/>
            <person name="Meyerdierks A."/>
            <person name="Storesund J.E."/>
            <person name="Kallscheuer N."/>
            <person name="Luecker S."/>
            <person name="Lage O.M."/>
            <person name="Pohl T."/>
            <person name="Merkel B.J."/>
            <person name="Hornburger P."/>
            <person name="Mueller R.-W."/>
            <person name="Bruemmer F."/>
            <person name="Labrenz M."/>
            <person name="Spormann A.M."/>
            <person name="Op den Camp H."/>
            <person name="Overmann J."/>
            <person name="Amann R."/>
            <person name="Jetten M.S.M."/>
            <person name="Mascher T."/>
            <person name="Medema M.H."/>
            <person name="Devos D.P."/>
            <person name="Kaster A.-K."/>
            <person name="Ovreas L."/>
            <person name="Rohde M."/>
            <person name="Galperin M.Y."/>
            <person name="Jogler C."/>
        </authorList>
    </citation>
    <scope>NUCLEOTIDE SEQUENCE [LARGE SCALE GENOMIC DNA]</scope>
    <source>
        <strain evidence="7 8">ETA_A1</strain>
    </source>
</reference>
<evidence type="ECO:0000256" key="1">
    <source>
        <dbReference type="ARBA" id="ARBA00022617"/>
    </source>
</evidence>
<dbReference type="InterPro" id="IPR055557">
    <property type="entry name" value="DUF7133"/>
</dbReference>
<proteinExistence type="predicted"/>
<accession>A0A517Y167</accession>
<dbReference type="SUPFAM" id="SSF48371">
    <property type="entry name" value="ARM repeat"/>
    <property type="match status" value="1"/>
</dbReference>
<dbReference type="KEGG" id="uli:ETAA1_55090"/>